<dbReference type="SUPFAM" id="SSF49899">
    <property type="entry name" value="Concanavalin A-like lectins/glucanases"/>
    <property type="match status" value="1"/>
</dbReference>
<dbReference type="Pfam" id="PF13385">
    <property type="entry name" value="Laminin_G_3"/>
    <property type="match status" value="1"/>
</dbReference>
<reference evidence="2 3" key="1">
    <citation type="submission" date="2015-07" db="EMBL/GenBank/DDBJ databases">
        <authorList>
            <person name="Noorani M."/>
        </authorList>
    </citation>
    <scope>NUCLEOTIDE SEQUENCE [LARGE SCALE GENOMIC DNA]</scope>
    <source>
        <strain evidence="2">LMG730</strain>
    </source>
</reference>
<feature type="compositionally biased region" description="Polar residues" evidence="1">
    <location>
        <begin position="55"/>
        <end position="64"/>
    </location>
</feature>
<dbReference type="InterPro" id="IPR013320">
    <property type="entry name" value="ConA-like_dom_sf"/>
</dbReference>
<evidence type="ECO:0008006" key="4">
    <source>
        <dbReference type="Google" id="ProtNLM"/>
    </source>
</evidence>
<proteinExistence type="predicted"/>
<evidence type="ECO:0000313" key="3">
    <source>
        <dbReference type="Proteomes" id="UP000045978"/>
    </source>
</evidence>
<dbReference type="Gene3D" id="2.60.120.200">
    <property type="match status" value="1"/>
</dbReference>
<evidence type="ECO:0000313" key="2">
    <source>
        <dbReference type="EMBL" id="CTP93027.1"/>
    </source>
</evidence>
<gene>
    <name evidence="2" type="ORF">XTPLMG730_3712</name>
</gene>
<name>A0A0K3A704_9XANT</name>
<organism evidence="2 3">
    <name type="scientific">Xanthomonas graminis pv. phlei</name>
    <dbReference type="NCBI Taxonomy" id="487906"/>
    <lineage>
        <taxon>Bacteria</taxon>
        <taxon>Pseudomonadati</taxon>
        <taxon>Pseudomonadota</taxon>
        <taxon>Gammaproteobacteria</taxon>
        <taxon>Lysobacterales</taxon>
        <taxon>Lysobacteraceae</taxon>
        <taxon>Xanthomonas</taxon>
        <taxon>Xanthomonas translucens group</taxon>
        <taxon>Xanthomonas graminis</taxon>
    </lineage>
</organism>
<evidence type="ECO:0000256" key="1">
    <source>
        <dbReference type="SAM" id="MobiDB-lite"/>
    </source>
</evidence>
<dbReference type="Proteomes" id="UP000045978">
    <property type="component" value="Unassembled WGS sequence"/>
</dbReference>
<feature type="region of interest" description="Disordered" evidence="1">
    <location>
        <begin position="35"/>
        <end position="64"/>
    </location>
</feature>
<protein>
    <recommendedName>
        <fullName evidence="4">LamG domain-containing protein</fullName>
    </recommendedName>
</protein>
<accession>A0A0K3A704</accession>
<sequence length="1346" mass="148583">MRGHVRTGRSQRSDMEDAIRRSAARAAAILFPCRSGFSRDRNPPSRDPAPPARCSAQTSQTSPNTGNRILARCLAMLSCLALPAFAAPTATATTTPDLLFRVSADHGFDADIAQGDPTPNFRDKVALVPTGVKGNAIAWADDGVLAWNAPGNLYTQRGTLSFFWRARYAVGEAPFVIFRVGYADHSSWDMAWLRIDWNGHGFDAFVTDANLARTRVSFTLDKNPAASAWTHLAFAWDETRGVRLYVDGKEAARADCAQACADGGALDFDAALDQLGLAGRVLAPHQVQSRYNFLRGSDFDEIRIYDRMLDAAGAAALARQQEPRSAEPPRADAARNAWLHRYGWDHGHAPPVLDAPSTRIRKVEFADARDLKQWMWKATDGIAETTWPGVYNRSRLPGRNDYFQLPDWNVYVEGGKALDLALPDEPFNRIELRGAADGQASYAAAGATLAPLFQRSQGTVRSVDQFERRRSGHLRFTNTAQETPIQEILAYDVSAGAPPSDPSATLSYTVRSDTAPDYANLAALRGYIVGRYPPAERSTVVALPSKAPARKRSDETSAAPPLPIVHVLIPSSLGDAPPDQPLMRSWSYGWENMHDGLDGIAIDLPALDLPATHDGLIPLNLRIKDPIWPARDMLDVSVSVKPGQPRTLWLDLRDRILSNDSLMLSIASAASGFDARTLDGAQIRLLFKPRDQAKAEHIADRFNQVKDNWGFLVEEHTTSKRQRLYARLDADIGDLLRVDPDNALARQYWNDIGYGNQGALPVDLPTPPKGVPAWAFWQLEDLKATRRYIRWWIDERQVDYGDFGGGISDDSDLTQQWPGVALMGVDPDLLNASLTALSDANYRNGMFTDGLSTIETDELHAYEEGINLNSAMLYLNWGDPLTVERLMRTVKAFDTIIQVNPQGHLLFASNWFGGRKVYREPNWQWQKPYSFPLLHPALLLGGYNADPNSRRIVTGLADGYLAYAYTNAKGQWALPNEINWKTGNTRGGELFEGSGGADTLHTFWAAWRWTGEARYLKPIDYRVANAGPAGLSLLNENFLDLLGKRDSWGADLAKAAAKPDAVPDFAHHAAWEATGDTAWLATLYRAETRDKLQSFYMNTEGHWWSDRVESPTVHLQRARLGGVALKRNQTYPGHTVSWRFADPEGAVQVALLLPKPRQDRFTVIGHNTGSKLQRAQMTGWNVAAGQWRMRSGIDRDGDGRIDGKAATREFAFEKSGAVDVEFPAGKTVVTEFERIAPAAVPVEQRPDLGIGRGDVRVSAEAIEVTVHSLGHADAPAGYVVLEDARGREVARAAFPALEAPRDLEPRTVTVRLVMSARTNTKGGWLRVVSEGEVDEVTQRNNAMELP</sequence>
<dbReference type="EMBL" id="CXOJ01000115">
    <property type="protein sequence ID" value="CTP93027.1"/>
    <property type="molecule type" value="Genomic_DNA"/>
</dbReference>